<keyword evidence="1" id="KW-0812">Transmembrane</keyword>
<dbReference type="EMBL" id="NMUQ01000004">
    <property type="protein sequence ID" value="OXM12993.1"/>
    <property type="molecule type" value="Genomic_DNA"/>
</dbReference>
<dbReference type="Pfam" id="PF01744">
    <property type="entry name" value="GLTT"/>
    <property type="match status" value="1"/>
</dbReference>
<sequence length="84" mass="9153">MELRGGGPCRYCSKERLKTALRIGDVFCYVRACSGKGLLCSSLLYHGRVVHGLVVHGLVVHGLVVHGLVVHGLVRQFLVRSQQG</sequence>
<dbReference type="AlphaFoldDB" id="A0A229NSY2"/>
<keyword evidence="3" id="KW-1185">Reference proteome</keyword>
<organism evidence="2 3">
    <name type="scientific">Paenibacillus herberti</name>
    <dbReference type="NCBI Taxonomy" id="1619309"/>
    <lineage>
        <taxon>Bacteria</taxon>
        <taxon>Bacillati</taxon>
        <taxon>Bacillota</taxon>
        <taxon>Bacilli</taxon>
        <taxon>Bacillales</taxon>
        <taxon>Paenibacillaceae</taxon>
        <taxon>Paenibacillus</taxon>
    </lineage>
</organism>
<evidence type="ECO:0000256" key="1">
    <source>
        <dbReference type="SAM" id="Phobius"/>
    </source>
</evidence>
<name>A0A229NSY2_9BACL</name>
<proteinExistence type="predicted"/>
<dbReference type="InterPro" id="IPR008164">
    <property type="entry name" value="XGLTT_rpt"/>
</dbReference>
<comment type="caution">
    <text evidence="2">The sequence shown here is derived from an EMBL/GenBank/DDBJ whole genome shotgun (WGS) entry which is preliminary data.</text>
</comment>
<feature type="transmembrane region" description="Helical" evidence="1">
    <location>
        <begin position="53"/>
        <end position="74"/>
    </location>
</feature>
<evidence type="ECO:0000313" key="3">
    <source>
        <dbReference type="Proteomes" id="UP000215145"/>
    </source>
</evidence>
<dbReference type="Proteomes" id="UP000215145">
    <property type="component" value="Unassembled WGS sequence"/>
</dbReference>
<keyword evidence="1" id="KW-0472">Membrane</keyword>
<keyword evidence="1" id="KW-1133">Transmembrane helix</keyword>
<gene>
    <name evidence="2" type="ORF">CGZ75_22675</name>
</gene>
<evidence type="ECO:0000313" key="2">
    <source>
        <dbReference type="EMBL" id="OXM12993.1"/>
    </source>
</evidence>
<protein>
    <submittedName>
        <fullName evidence="2">Uncharacterized protein</fullName>
    </submittedName>
</protein>
<accession>A0A229NSY2</accession>
<reference evidence="2 3" key="1">
    <citation type="submission" date="2017-07" db="EMBL/GenBank/DDBJ databases">
        <title>Paenibacillus herberti R33 genome sequencing and assembly.</title>
        <authorList>
            <person name="Su W."/>
        </authorList>
    </citation>
    <scope>NUCLEOTIDE SEQUENCE [LARGE SCALE GENOMIC DNA]</scope>
    <source>
        <strain evidence="2 3">R33</strain>
    </source>
</reference>